<sequence length="53" mass="5835">MDKQAWTQELLWVQRNSNGVIIGVREVVPPQGEIVPVVPRKDTGRPAANVIGD</sequence>
<evidence type="ECO:0000313" key="1">
    <source>
        <dbReference type="EMBL" id="MBO7747378.1"/>
    </source>
</evidence>
<dbReference type="RefSeq" id="WP_208850081.1">
    <property type="nucleotide sequence ID" value="NZ_JAGGDJ010000032.1"/>
</dbReference>
<evidence type="ECO:0000313" key="2">
    <source>
        <dbReference type="Proteomes" id="UP000670947"/>
    </source>
</evidence>
<proteinExistence type="predicted"/>
<name>A0ABS3WGD7_9BACL</name>
<organism evidence="1 2">
    <name type="scientific">Paenibacillus artemisiicola</name>
    <dbReference type="NCBI Taxonomy" id="1172618"/>
    <lineage>
        <taxon>Bacteria</taxon>
        <taxon>Bacillati</taxon>
        <taxon>Bacillota</taxon>
        <taxon>Bacilli</taxon>
        <taxon>Bacillales</taxon>
        <taxon>Paenibacillaceae</taxon>
        <taxon>Paenibacillus</taxon>
    </lineage>
</organism>
<keyword evidence="2" id="KW-1185">Reference proteome</keyword>
<reference evidence="1 2" key="1">
    <citation type="submission" date="2021-03" db="EMBL/GenBank/DDBJ databases">
        <title>Paenibacillus artemisicola MWE-103 whole genome sequence.</title>
        <authorList>
            <person name="Ham Y.J."/>
        </authorList>
    </citation>
    <scope>NUCLEOTIDE SEQUENCE [LARGE SCALE GENOMIC DNA]</scope>
    <source>
        <strain evidence="1 2">MWE-103</strain>
    </source>
</reference>
<gene>
    <name evidence="1" type="ORF">I8J29_24640</name>
</gene>
<accession>A0ABS3WGD7</accession>
<dbReference type="Proteomes" id="UP000670947">
    <property type="component" value="Unassembled WGS sequence"/>
</dbReference>
<protein>
    <submittedName>
        <fullName evidence="1">Uncharacterized protein</fullName>
    </submittedName>
</protein>
<comment type="caution">
    <text evidence="1">The sequence shown here is derived from an EMBL/GenBank/DDBJ whole genome shotgun (WGS) entry which is preliminary data.</text>
</comment>
<dbReference type="EMBL" id="JAGGDJ010000032">
    <property type="protein sequence ID" value="MBO7747378.1"/>
    <property type="molecule type" value="Genomic_DNA"/>
</dbReference>